<keyword evidence="2" id="KW-0732">Signal</keyword>
<feature type="chain" id="PRO_5004555850" evidence="2">
    <location>
        <begin position="26"/>
        <end position="51"/>
    </location>
</feature>
<keyword evidence="4" id="KW-1185">Reference proteome</keyword>
<evidence type="ECO:0000256" key="1">
    <source>
        <dbReference type="SAM" id="MobiDB-lite"/>
    </source>
</evidence>
<dbReference type="HOGENOM" id="CLU_3106556_0_0_1"/>
<proteinExistence type="predicted"/>
<dbReference type="RefSeq" id="XP_007865725.1">
    <property type="nucleotide sequence ID" value="XM_007867534.1"/>
</dbReference>
<organism evidence="3 4">
    <name type="scientific">Gloeophyllum trabeum (strain ATCC 11539 / FP-39264 / Madison 617)</name>
    <name type="common">Brown rot fungus</name>
    <dbReference type="NCBI Taxonomy" id="670483"/>
    <lineage>
        <taxon>Eukaryota</taxon>
        <taxon>Fungi</taxon>
        <taxon>Dikarya</taxon>
        <taxon>Basidiomycota</taxon>
        <taxon>Agaricomycotina</taxon>
        <taxon>Agaricomycetes</taxon>
        <taxon>Gloeophyllales</taxon>
        <taxon>Gloeophyllaceae</taxon>
        <taxon>Gloeophyllum</taxon>
    </lineage>
</organism>
<protein>
    <submittedName>
        <fullName evidence="3">Uncharacterized protein</fullName>
    </submittedName>
</protein>
<dbReference type="Proteomes" id="UP000030669">
    <property type="component" value="Unassembled WGS sequence"/>
</dbReference>
<evidence type="ECO:0000256" key="2">
    <source>
        <dbReference type="SAM" id="SignalP"/>
    </source>
</evidence>
<accession>S7Q6I5</accession>
<gene>
    <name evidence="3" type="ORF">GLOTRDRAFT_110978</name>
</gene>
<feature type="signal peptide" evidence="2">
    <location>
        <begin position="1"/>
        <end position="25"/>
    </location>
</feature>
<dbReference type="GeneID" id="19299312"/>
<dbReference type="KEGG" id="gtr:GLOTRDRAFT_110978"/>
<dbReference type="AlphaFoldDB" id="S7Q6I5"/>
<sequence>MQAPAAARTTLILFAAVLLATSAVARPTAGTEAACDPEGPDYGMSPDCIAM</sequence>
<dbReference type="EMBL" id="KB469301">
    <property type="protein sequence ID" value="EPQ55671.1"/>
    <property type="molecule type" value="Genomic_DNA"/>
</dbReference>
<name>S7Q6I5_GLOTA</name>
<reference evidence="3 4" key="1">
    <citation type="journal article" date="2012" name="Science">
        <title>The Paleozoic origin of enzymatic lignin decomposition reconstructed from 31 fungal genomes.</title>
        <authorList>
            <person name="Floudas D."/>
            <person name="Binder M."/>
            <person name="Riley R."/>
            <person name="Barry K."/>
            <person name="Blanchette R.A."/>
            <person name="Henrissat B."/>
            <person name="Martinez A.T."/>
            <person name="Otillar R."/>
            <person name="Spatafora J.W."/>
            <person name="Yadav J.S."/>
            <person name="Aerts A."/>
            <person name="Benoit I."/>
            <person name="Boyd A."/>
            <person name="Carlson A."/>
            <person name="Copeland A."/>
            <person name="Coutinho P.M."/>
            <person name="de Vries R.P."/>
            <person name="Ferreira P."/>
            <person name="Findley K."/>
            <person name="Foster B."/>
            <person name="Gaskell J."/>
            <person name="Glotzer D."/>
            <person name="Gorecki P."/>
            <person name="Heitman J."/>
            <person name="Hesse C."/>
            <person name="Hori C."/>
            <person name="Igarashi K."/>
            <person name="Jurgens J.A."/>
            <person name="Kallen N."/>
            <person name="Kersten P."/>
            <person name="Kohler A."/>
            <person name="Kuees U."/>
            <person name="Kumar T.K.A."/>
            <person name="Kuo A."/>
            <person name="LaButti K."/>
            <person name="Larrondo L.F."/>
            <person name="Lindquist E."/>
            <person name="Ling A."/>
            <person name="Lombard V."/>
            <person name="Lucas S."/>
            <person name="Lundell T."/>
            <person name="Martin R."/>
            <person name="McLaughlin D.J."/>
            <person name="Morgenstern I."/>
            <person name="Morin E."/>
            <person name="Murat C."/>
            <person name="Nagy L.G."/>
            <person name="Nolan M."/>
            <person name="Ohm R.A."/>
            <person name="Patyshakuliyeva A."/>
            <person name="Rokas A."/>
            <person name="Ruiz-Duenas F.J."/>
            <person name="Sabat G."/>
            <person name="Salamov A."/>
            <person name="Samejima M."/>
            <person name="Schmutz J."/>
            <person name="Slot J.C."/>
            <person name="St John F."/>
            <person name="Stenlid J."/>
            <person name="Sun H."/>
            <person name="Sun S."/>
            <person name="Syed K."/>
            <person name="Tsang A."/>
            <person name="Wiebenga A."/>
            <person name="Young D."/>
            <person name="Pisabarro A."/>
            <person name="Eastwood D.C."/>
            <person name="Martin F."/>
            <person name="Cullen D."/>
            <person name="Grigoriev I.V."/>
            <person name="Hibbett D.S."/>
        </authorList>
    </citation>
    <scope>NUCLEOTIDE SEQUENCE [LARGE SCALE GENOMIC DNA]</scope>
    <source>
        <strain evidence="3 4">ATCC 11539</strain>
    </source>
</reference>
<evidence type="ECO:0000313" key="4">
    <source>
        <dbReference type="Proteomes" id="UP000030669"/>
    </source>
</evidence>
<evidence type="ECO:0000313" key="3">
    <source>
        <dbReference type="EMBL" id="EPQ55671.1"/>
    </source>
</evidence>
<feature type="region of interest" description="Disordered" evidence="1">
    <location>
        <begin position="29"/>
        <end position="51"/>
    </location>
</feature>